<sequence length="146" mass="15937">MGQIEMAGRELDVATFREYANSARLLFNSQEIKAVYDALDKLNLSKRSDDDLTQFNDFMKSFTLASKTTKAMVTFAAMFSMTSTMNIAAGRLAASVQTSEIVAAGREPSVFEMLGGFSEFLMGVSRVAAVVDAVLDVMDIVDVVKH</sequence>
<dbReference type="AlphaFoldDB" id="A0A8H6JU98"/>
<dbReference type="Proteomes" id="UP000639643">
    <property type="component" value="Unassembled WGS sequence"/>
</dbReference>
<name>A0A8H6JU98_9PEZI</name>
<protein>
    <submittedName>
        <fullName evidence="1">Uncharacterized protein</fullName>
    </submittedName>
</protein>
<comment type="caution">
    <text evidence="1">The sequence shown here is derived from an EMBL/GenBank/DDBJ whole genome shotgun (WGS) entry which is preliminary data.</text>
</comment>
<keyword evidence="2" id="KW-1185">Reference proteome</keyword>
<evidence type="ECO:0000313" key="1">
    <source>
        <dbReference type="EMBL" id="KAF6818828.1"/>
    </source>
</evidence>
<evidence type="ECO:0000313" key="2">
    <source>
        <dbReference type="Proteomes" id="UP000639643"/>
    </source>
</evidence>
<accession>A0A8H6JU98</accession>
<gene>
    <name evidence="1" type="ORF">CMUS01_11840</name>
</gene>
<proteinExistence type="predicted"/>
<dbReference type="EMBL" id="WIGM01000627">
    <property type="protein sequence ID" value="KAF6818828.1"/>
    <property type="molecule type" value="Genomic_DNA"/>
</dbReference>
<dbReference type="OrthoDB" id="5229945at2759"/>
<reference evidence="1" key="1">
    <citation type="journal article" date="2020" name="Phytopathology">
        <title>Genome Sequence Resources of Colletotrichum truncatum, C. plurivorum, C. musicola, and C. sojae: Four Species Pathogenic to Soybean (Glycine max).</title>
        <authorList>
            <person name="Rogerio F."/>
            <person name="Boufleur T.R."/>
            <person name="Ciampi-Guillardi M."/>
            <person name="Sukno S.A."/>
            <person name="Thon M.R."/>
            <person name="Massola Junior N.S."/>
            <person name="Baroncelli R."/>
        </authorList>
    </citation>
    <scope>NUCLEOTIDE SEQUENCE</scope>
    <source>
        <strain evidence="1">LFN0074</strain>
    </source>
</reference>
<organism evidence="1 2">
    <name type="scientific">Colletotrichum musicola</name>
    <dbReference type="NCBI Taxonomy" id="2175873"/>
    <lineage>
        <taxon>Eukaryota</taxon>
        <taxon>Fungi</taxon>
        <taxon>Dikarya</taxon>
        <taxon>Ascomycota</taxon>
        <taxon>Pezizomycotina</taxon>
        <taxon>Sordariomycetes</taxon>
        <taxon>Hypocreomycetidae</taxon>
        <taxon>Glomerellales</taxon>
        <taxon>Glomerellaceae</taxon>
        <taxon>Colletotrichum</taxon>
        <taxon>Colletotrichum orchidearum species complex</taxon>
    </lineage>
</organism>